<dbReference type="EMBL" id="GL883090">
    <property type="protein sequence ID" value="EGG12947.1"/>
    <property type="molecule type" value="Genomic_DNA"/>
</dbReference>
<evidence type="ECO:0000256" key="2">
    <source>
        <dbReference type="ARBA" id="ARBA00022694"/>
    </source>
</evidence>
<dbReference type="OrthoDB" id="48041at2759"/>
<feature type="active site" evidence="5">
    <location>
        <position position="254"/>
    </location>
</feature>
<keyword evidence="3 4" id="KW-0456">Lyase</keyword>
<dbReference type="FunCoup" id="F4R4T0">
    <property type="interactions" value="47"/>
</dbReference>
<evidence type="ECO:0000259" key="7">
    <source>
        <dbReference type="Pfam" id="PF26577"/>
    </source>
</evidence>
<reference evidence="9" key="1">
    <citation type="journal article" date="2011" name="Proc. Natl. Acad. Sci. U.S.A.">
        <title>Obligate biotrophy features unraveled by the genomic analysis of rust fungi.</title>
        <authorList>
            <person name="Duplessis S."/>
            <person name="Cuomo C.A."/>
            <person name="Lin Y.-C."/>
            <person name="Aerts A."/>
            <person name="Tisserant E."/>
            <person name="Veneault-Fourrey C."/>
            <person name="Joly D.L."/>
            <person name="Hacquard S."/>
            <person name="Amselem J."/>
            <person name="Cantarel B.L."/>
            <person name="Chiu R."/>
            <person name="Coutinho P.M."/>
            <person name="Feau N."/>
            <person name="Field M."/>
            <person name="Frey P."/>
            <person name="Gelhaye E."/>
            <person name="Goldberg J."/>
            <person name="Grabherr M.G."/>
            <person name="Kodira C.D."/>
            <person name="Kohler A."/>
            <person name="Kuees U."/>
            <person name="Lindquist E.A."/>
            <person name="Lucas S.M."/>
            <person name="Mago R."/>
            <person name="Mauceli E."/>
            <person name="Morin E."/>
            <person name="Murat C."/>
            <person name="Pangilinan J.L."/>
            <person name="Park R."/>
            <person name="Pearson M."/>
            <person name="Quesneville H."/>
            <person name="Rouhier N."/>
            <person name="Sakthikumar S."/>
            <person name="Salamov A.A."/>
            <person name="Schmutz J."/>
            <person name="Selles B."/>
            <person name="Shapiro H."/>
            <person name="Tanguay P."/>
            <person name="Tuskan G.A."/>
            <person name="Henrissat B."/>
            <person name="Van de Peer Y."/>
            <person name="Rouze P."/>
            <person name="Ellis J.G."/>
            <person name="Dodds P.N."/>
            <person name="Schein J.E."/>
            <person name="Zhong S."/>
            <person name="Hamelin R.C."/>
            <person name="Grigoriev I.V."/>
            <person name="Szabo L.J."/>
            <person name="Martin F."/>
        </authorList>
    </citation>
    <scope>NUCLEOTIDE SEQUENCE [LARGE SCALE GENOMIC DNA]</scope>
    <source>
        <strain evidence="9">98AG31 / pathotype 3-4-7</strain>
    </source>
</reference>
<dbReference type="eggNOG" id="KOG4133">
    <property type="taxonomic scope" value="Eukaryota"/>
</dbReference>
<feature type="active site" evidence="5">
    <location>
        <position position="262"/>
    </location>
</feature>
<feature type="active site" evidence="5">
    <location>
        <position position="294"/>
    </location>
</feature>
<dbReference type="Pfam" id="PF26577">
    <property type="entry name" value="TSEN34_N"/>
    <property type="match status" value="1"/>
</dbReference>
<dbReference type="InterPro" id="IPR006677">
    <property type="entry name" value="tRNA_intron_Endonuc_cat-like"/>
</dbReference>
<dbReference type="GeneID" id="18921373"/>
<name>F4R4T0_MELLP</name>
<dbReference type="SUPFAM" id="SSF53032">
    <property type="entry name" value="tRNA-intron endonuclease catalytic domain-like"/>
    <property type="match status" value="1"/>
</dbReference>
<evidence type="ECO:0000313" key="8">
    <source>
        <dbReference type="EMBL" id="EGG12947.1"/>
    </source>
</evidence>
<dbReference type="Gene3D" id="3.40.1350.10">
    <property type="match status" value="1"/>
</dbReference>
<dbReference type="Proteomes" id="UP000001072">
    <property type="component" value="Unassembled WGS sequence"/>
</dbReference>
<dbReference type="STRING" id="747676.F4R4T0"/>
<dbReference type="AlphaFoldDB" id="F4R4T0"/>
<evidence type="ECO:0000256" key="3">
    <source>
        <dbReference type="ARBA" id="ARBA00023239"/>
    </source>
</evidence>
<dbReference type="GO" id="GO:0000379">
    <property type="term" value="P:tRNA-type intron splice site recognition and cleavage"/>
    <property type="evidence" value="ECO:0007669"/>
    <property type="project" value="UniProtKB-UniRule"/>
</dbReference>
<sequence length="319" mass="36088">MPQLIPKPLLTLSKNHQPVPISVSNGKGYIWNIDDIAQLRVDHHICGMLTGTLPQLAQQNVFLGLPLQLLPEEVVLLVELGLSVLVDERNSHRRPTLEESKTYQQKRDVEIFKERQEVIKLETKRKSEMEALYSEDIARAATLRKAKNSTKSSIQDELFNPEAEVESNLKTKKETKVDLNKVNYYIPVPLKSNSPCYEPSTSTYTDLQSAREVGLWTYPNTDHQRARCEVFKALWKEGMYMGIGFKFGCDFLVYPGDTLRFHSHFACTVIESPSTSINPIDLVAFGRLATAVKKAHLLACWDSETGSIDYLSLEWAGMG</sequence>
<dbReference type="GO" id="GO:0000214">
    <property type="term" value="C:tRNA-intron endonuclease complex"/>
    <property type="evidence" value="ECO:0007669"/>
    <property type="project" value="UniProtKB-UniRule"/>
</dbReference>
<dbReference type="InterPro" id="IPR016690">
    <property type="entry name" value="TSEN34"/>
</dbReference>
<dbReference type="PANTHER" id="PTHR13070:SF0">
    <property type="entry name" value="TRNA-SPLICING ENDONUCLEASE SUBUNIT SEN34"/>
    <property type="match status" value="1"/>
</dbReference>
<keyword evidence="9" id="KW-1185">Reference proteome</keyword>
<dbReference type="RefSeq" id="XP_007403885.1">
    <property type="nucleotide sequence ID" value="XM_007403823.1"/>
</dbReference>
<proteinExistence type="inferred from homology"/>
<evidence type="ECO:0000256" key="5">
    <source>
        <dbReference type="PIRSR" id="PIRSR017250-50"/>
    </source>
</evidence>
<dbReference type="GO" id="GO:0003676">
    <property type="term" value="F:nucleic acid binding"/>
    <property type="evidence" value="ECO:0007669"/>
    <property type="project" value="InterPro"/>
</dbReference>
<dbReference type="PANTHER" id="PTHR13070">
    <property type="entry name" value="TRNA-SPLICING ENDONUCLEASE SUBUNIT SEN34-RELATED"/>
    <property type="match status" value="1"/>
</dbReference>
<dbReference type="InParanoid" id="F4R4T0"/>
<feature type="domain" description="TSEN34 N-terminal" evidence="7">
    <location>
        <begin position="19"/>
        <end position="88"/>
    </location>
</feature>
<dbReference type="GO" id="GO:0000213">
    <property type="term" value="F:tRNA-intron lyase activity"/>
    <property type="evidence" value="ECO:0007669"/>
    <property type="project" value="UniProtKB-UniRule"/>
</dbReference>
<dbReference type="PIRSF" id="PIRSF017250">
    <property type="entry name" value="tRNA_splic_SEN34"/>
    <property type="match status" value="1"/>
</dbReference>
<evidence type="ECO:0000313" key="9">
    <source>
        <dbReference type="Proteomes" id="UP000001072"/>
    </source>
</evidence>
<dbReference type="VEuPathDB" id="FungiDB:MELLADRAFT_101453"/>
<dbReference type="CDD" id="cd22363">
    <property type="entry name" value="tRNA-intron_lyase_C"/>
    <property type="match status" value="1"/>
</dbReference>
<dbReference type="InterPro" id="IPR036167">
    <property type="entry name" value="tRNA_intron_Endo_cat-like_sf"/>
</dbReference>
<dbReference type="InterPro" id="IPR059049">
    <property type="entry name" value="TSEN34_N"/>
</dbReference>
<dbReference type="Pfam" id="PF01974">
    <property type="entry name" value="tRNA_int_endo"/>
    <property type="match status" value="1"/>
</dbReference>
<keyword evidence="2 4" id="KW-0819">tRNA processing</keyword>
<dbReference type="EC" id="4.6.1.16" evidence="4"/>
<evidence type="ECO:0000259" key="6">
    <source>
        <dbReference type="Pfam" id="PF01974"/>
    </source>
</evidence>
<organism evidence="9">
    <name type="scientific">Melampsora larici-populina (strain 98AG31 / pathotype 3-4-7)</name>
    <name type="common">Poplar leaf rust fungus</name>
    <dbReference type="NCBI Taxonomy" id="747676"/>
    <lineage>
        <taxon>Eukaryota</taxon>
        <taxon>Fungi</taxon>
        <taxon>Dikarya</taxon>
        <taxon>Basidiomycota</taxon>
        <taxon>Pucciniomycotina</taxon>
        <taxon>Pucciniomycetes</taxon>
        <taxon>Pucciniales</taxon>
        <taxon>Melampsoraceae</taxon>
        <taxon>Melampsora</taxon>
    </lineage>
</organism>
<comment type="function">
    <text evidence="4">Constitutes one of the two catalytic subunit of the tRNA-splicing endonuclease complex, a complex responsible for identification and cleavage of the splice sites in pre-tRNA. It cleaves pre-tRNA at the 5'- and 3'-splice sites to release the intron. The products are an intron and two tRNA half-molecules bearing 2',3'-cyclic phosphate and 5'-OH termini. There are no conserved sequences at the splice sites, but the intron is invariably located at the same site in the gene, placing the splice sites an invariant distance from the constant structural features of the tRNA body.</text>
</comment>
<protein>
    <recommendedName>
        <fullName evidence="4">tRNA-splicing endonuclease subunit Sen34</fullName>
        <ecNumber evidence="4">4.6.1.16</ecNumber>
    </recommendedName>
</protein>
<accession>F4R4T0</accession>
<dbReference type="KEGG" id="mlr:MELLADRAFT_101453"/>
<evidence type="ECO:0000256" key="4">
    <source>
        <dbReference type="PIRNR" id="PIRNR017250"/>
    </source>
</evidence>
<comment type="similarity">
    <text evidence="1 4">Belongs to the tRNA-intron endonuclease family.</text>
</comment>
<gene>
    <name evidence="8" type="ORF">MELLADRAFT_101453</name>
</gene>
<feature type="domain" description="tRNA intron endonuclease catalytic" evidence="6">
    <location>
        <begin position="226"/>
        <end position="310"/>
    </location>
</feature>
<dbReference type="HOGENOM" id="CLU_049366_0_0_1"/>
<evidence type="ECO:0000256" key="1">
    <source>
        <dbReference type="ARBA" id="ARBA00008078"/>
    </source>
</evidence>
<dbReference type="InterPro" id="IPR011856">
    <property type="entry name" value="tRNA_endonuc-like_dom_sf"/>
</dbReference>